<dbReference type="Proteomes" id="UP000071392">
    <property type="component" value="Unassembled WGS sequence"/>
</dbReference>
<dbReference type="STRING" id="1548208.AXK12_06600"/>
<accession>A0A139SK82</accession>
<dbReference type="EMBL" id="LSZP01000047">
    <property type="protein sequence ID" value="KXU34897.1"/>
    <property type="molecule type" value="Genomic_DNA"/>
</dbReference>
<evidence type="ECO:0000256" key="1">
    <source>
        <dbReference type="SAM" id="MobiDB-lite"/>
    </source>
</evidence>
<reference evidence="3 4" key="1">
    <citation type="submission" date="2016-02" db="EMBL/GenBank/DDBJ databases">
        <authorList>
            <person name="Wen L."/>
            <person name="He K."/>
            <person name="Yang H."/>
        </authorList>
    </citation>
    <scope>NUCLEOTIDE SEQUENCE [LARGE SCALE GENOMIC DNA]</scope>
    <source>
        <strain evidence="3 4">CV41</strain>
    </source>
</reference>
<feature type="region of interest" description="Disordered" evidence="1">
    <location>
        <begin position="1"/>
        <end position="50"/>
    </location>
</feature>
<dbReference type="InterPro" id="IPR013424">
    <property type="entry name" value="Ice-binding_C"/>
</dbReference>
<gene>
    <name evidence="3" type="ORF">AXK12_06600</name>
</gene>
<evidence type="ECO:0000313" key="3">
    <source>
        <dbReference type="EMBL" id="KXU34897.1"/>
    </source>
</evidence>
<dbReference type="Pfam" id="PF07589">
    <property type="entry name" value="PEP-CTERM"/>
    <property type="match status" value="1"/>
</dbReference>
<name>A0A139SK82_9BACT</name>
<dbReference type="OrthoDB" id="200357at2"/>
<protein>
    <recommendedName>
        <fullName evidence="2">Ice-binding protein C-terminal domain-containing protein</fullName>
    </recommendedName>
</protein>
<organism evidence="3 4">
    <name type="scientific">Cephaloticoccus capnophilus</name>
    <dbReference type="NCBI Taxonomy" id="1548208"/>
    <lineage>
        <taxon>Bacteria</taxon>
        <taxon>Pseudomonadati</taxon>
        <taxon>Verrucomicrobiota</taxon>
        <taxon>Opitutia</taxon>
        <taxon>Opitutales</taxon>
        <taxon>Opitutaceae</taxon>
        <taxon>Cephaloticoccus</taxon>
    </lineage>
</organism>
<dbReference type="NCBIfam" id="TIGR02595">
    <property type="entry name" value="PEP_CTERM"/>
    <property type="match status" value="1"/>
</dbReference>
<keyword evidence="4" id="KW-1185">Reference proteome</keyword>
<evidence type="ECO:0000259" key="2">
    <source>
        <dbReference type="Pfam" id="PF07589"/>
    </source>
</evidence>
<proteinExistence type="predicted"/>
<evidence type="ECO:0000313" key="4">
    <source>
        <dbReference type="Proteomes" id="UP000071392"/>
    </source>
</evidence>
<dbReference type="RefSeq" id="WP_068712584.1">
    <property type="nucleotide sequence ID" value="NZ_LSZP01000047.1"/>
</dbReference>
<comment type="caution">
    <text evidence="3">The sequence shown here is derived from an EMBL/GenBank/DDBJ whole genome shotgun (WGS) entry which is preliminary data.</text>
</comment>
<feature type="domain" description="Ice-binding protein C-terminal" evidence="2">
    <location>
        <begin position="708"/>
        <end position="730"/>
    </location>
</feature>
<sequence>MLVATAHAQLLPPPARRSDTAWPEVETPASPEAEITAATAPRPDSVFPQSTLKRLPAPAAAPEFAADFAADLFNYLAEPESDAITPHAELVISDGKVIELERDWHVTLGTSAGQIRWAGSGGFAAYGRDRFLWVHGDTFPLIWGKTTHFIGASDVLVFGTVDSDATLIWDKKIDLGGGPRTIRLIDNPADRWRTAVRFNQGFTNGDLVFEGIGVADLSAANNDWQGNLTVNQAELRVNVGASLHGLYSITIEQGARFVVDNLGNHASSLGGHYLENRLSQFTTINLNSGAFSYLGQKSGNSFERTGIIELLGGANVIDVTNYRPGQSTVLTLGGLYRDSGATLNLTNSNAAWGGAFGTGGYTPQLKFRDRAGPWAMPELEGGILPWATVNGEHFATLKGKHLVAYTDYYTGDPNTWEAPHNASLTTHQYLSTDRSINSLRFAADSSLQLDAHTKLTLNAGALLSTGGDGLQAIHGGELLTPERELLVHVYKGWFSIHSNIRQTLPSNSSGIGLVKSGDGTLVLESKDLSALRGDHYLHEGTLILARRGDGIGLGGHLFVGNGGRDGAKLELYGDNQLQRSASMTLRGNRIREGIFPDHSNTSLELYSVEQYLDTLTIEGACALNFANGPSVNDLIGFDHIVIADNTSELIVYGWEELTKHLLIHRSAEAEIAQYLGRIKFGYDEDPAHLIDYNADYFEIVPTWYNGAPEPGTTGAVLAAGALGFFAWRRRRVANKYA</sequence>
<dbReference type="AlphaFoldDB" id="A0A139SK82"/>